<dbReference type="InterPro" id="IPR011990">
    <property type="entry name" value="TPR-like_helical_dom_sf"/>
</dbReference>
<dbReference type="SUPFAM" id="SSF48452">
    <property type="entry name" value="TPR-like"/>
    <property type="match status" value="1"/>
</dbReference>
<comment type="caution">
    <text evidence="2">The sequence shown here is derived from an EMBL/GenBank/DDBJ whole genome shotgun (WGS) entry which is preliminary data.</text>
</comment>
<reference evidence="2 3" key="1">
    <citation type="journal article" date="2019" name="Sci. Rep.">
        <title>A high-quality genome of Eragrostis curvula grass provides insights into Poaceae evolution and supports new strategies to enhance forage quality.</title>
        <authorList>
            <person name="Carballo J."/>
            <person name="Santos B.A.C.M."/>
            <person name="Zappacosta D."/>
            <person name="Garbus I."/>
            <person name="Selva J.P."/>
            <person name="Gallo C.A."/>
            <person name="Diaz A."/>
            <person name="Albertini E."/>
            <person name="Caccamo M."/>
            <person name="Echenique V."/>
        </authorList>
    </citation>
    <scope>NUCLEOTIDE SEQUENCE [LARGE SCALE GENOMIC DNA]</scope>
    <source>
        <strain evidence="3">cv. Victoria</strain>
        <tissue evidence="2">Leaf</tissue>
    </source>
</reference>
<keyword evidence="3" id="KW-1185">Reference proteome</keyword>
<accession>A0A5J9VCV0</accession>
<dbReference type="Proteomes" id="UP000324897">
    <property type="component" value="Unassembled WGS sequence"/>
</dbReference>
<dbReference type="OrthoDB" id="689965at2759"/>
<feature type="repeat" description="TPR" evidence="1">
    <location>
        <begin position="322"/>
        <end position="355"/>
    </location>
</feature>
<dbReference type="PROSITE" id="PS50005">
    <property type="entry name" value="TPR"/>
    <property type="match status" value="1"/>
</dbReference>
<protein>
    <submittedName>
        <fullName evidence="2">Uncharacterized protein</fullName>
    </submittedName>
</protein>
<dbReference type="EMBL" id="RWGY01000009">
    <property type="protein sequence ID" value="TVU33949.1"/>
    <property type="molecule type" value="Genomic_DNA"/>
</dbReference>
<organism evidence="2 3">
    <name type="scientific">Eragrostis curvula</name>
    <name type="common">weeping love grass</name>
    <dbReference type="NCBI Taxonomy" id="38414"/>
    <lineage>
        <taxon>Eukaryota</taxon>
        <taxon>Viridiplantae</taxon>
        <taxon>Streptophyta</taxon>
        <taxon>Embryophyta</taxon>
        <taxon>Tracheophyta</taxon>
        <taxon>Spermatophyta</taxon>
        <taxon>Magnoliopsida</taxon>
        <taxon>Liliopsida</taxon>
        <taxon>Poales</taxon>
        <taxon>Poaceae</taxon>
        <taxon>PACMAD clade</taxon>
        <taxon>Chloridoideae</taxon>
        <taxon>Eragrostideae</taxon>
        <taxon>Eragrostidinae</taxon>
        <taxon>Eragrostis</taxon>
    </lineage>
</organism>
<evidence type="ECO:0000256" key="1">
    <source>
        <dbReference type="PROSITE-ProRule" id="PRU00339"/>
    </source>
</evidence>
<dbReference type="AlphaFoldDB" id="A0A5J9VCV0"/>
<proteinExistence type="predicted"/>
<gene>
    <name evidence="2" type="ORF">EJB05_15765</name>
</gene>
<name>A0A5J9VCV0_9POAL</name>
<sequence length="488" mass="51880">MSRFLRGAARAVTRVLRHASDPRPYSGLFLASSFPSGPGHLGLVRSRPALRDLNALLTPEAFLLDATCALGATAFRVVPYTGEAVRLFRDVVSPKALAMAEAQGKVTTAESGRIHMALVEEALRALACLAADRPHSPRVRLCAAAVCDLLGRVDESEQWLATIPQDAGHHSPGEDMCFQLGLVAATLGGAPGAVAGSQARVASAAFRLINKSANDGGMSLSQVIITGLLKRAAARACTDDPTALKRDGILRSAGYAIKALLGSGSRDPEAATFFVLETLQALLSAAVLRAAPLSGERVRAAARVAERDLARAVEERDAATAASLRLLLGFLAVRDGRFGDALERYAEAARDDPSDPWPRYLAHILCLFVGRKEESDKWEASFDSLDPGSTEEQVALFTLSDELQVALALGGLPLAFSDQCPGTTCRVIGAAAGRVDAALISALRNKEMPVLKWLEVRAVRAFLHAWAWSTRKELKCKINNGSSDAAKE</sequence>
<evidence type="ECO:0000313" key="3">
    <source>
        <dbReference type="Proteomes" id="UP000324897"/>
    </source>
</evidence>
<dbReference type="InterPro" id="IPR019734">
    <property type="entry name" value="TPR_rpt"/>
</dbReference>
<keyword evidence="1" id="KW-0802">TPR repeat</keyword>
<evidence type="ECO:0000313" key="2">
    <source>
        <dbReference type="EMBL" id="TVU33949.1"/>
    </source>
</evidence>
<feature type="non-terminal residue" evidence="2">
    <location>
        <position position="1"/>
    </location>
</feature>
<dbReference type="Gramene" id="TVU33949">
    <property type="protein sequence ID" value="TVU33949"/>
    <property type="gene ID" value="EJB05_15765"/>
</dbReference>